<sequence>MGKPELGIHTAPCAPKPRKSFSELTSRMKYKTWAEFKKISLQYDQTFSSRVFEYLLEDEDNPIKVLAQEERDNIYVICKVGGDGQSDQSEFQNAAPMKRGKDDSTLYSIVFVLLEVRSGKKVIWKNCNPNSPDATRHLMFCFAKETASFIQEKCEHLQNEILSLESIKFTLHENTFVINSSLSTIYTTMNDGKILNAMVSKMLKKNLASQCCHVCQASPKEFILETIWNKDKLVDKNILKLVDKNILNLEFAVFICGYAA</sequence>
<proteinExistence type="predicted"/>
<dbReference type="RefSeq" id="XP_065650477.1">
    <property type="nucleotide sequence ID" value="XM_065794405.1"/>
</dbReference>
<reference evidence="2" key="1">
    <citation type="submission" date="2025-08" db="UniProtKB">
        <authorList>
            <consortium name="RefSeq"/>
        </authorList>
    </citation>
    <scope>IDENTIFICATION</scope>
</reference>
<gene>
    <name evidence="2" type="primary">LOC136078622</name>
</gene>
<keyword evidence="1" id="KW-1185">Reference proteome</keyword>
<dbReference type="Proteomes" id="UP001652625">
    <property type="component" value="Chromosome 03"/>
</dbReference>
<protein>
    <submittedName>
        <fullName evidence="2">Uncharacterized protein LOC136078622</fullName>
    </submittedName>
</protein>
<dbReference type="GeneID" id="136078622"/>
<name>A0ABM4BN05_HYDVU</name>
<organism evidence="1 2">
    <name type="scientific">Hydra vulgaris</name>
    <name type="common">Hydra</name>
    <name type="synonym">Hydra attenuata</name>
    <dbReference type="NCBI Taxonomy" id="6087"/>
    <lineage>
        <taxon>Eukaryota</taxon>
        <taxon>Metazoa</taxon>
        <taxon>Cnidaria</taxon>
        <taxon>Hydrozoa</taxon>
        <taxon>Hydroidolina</taxon>
        <taxon>Anthoathecata</taxon>
        <taxon>Aplanulata</taxon>
        <taxon>Hydridae</taxon>
        <taxon>Hydra</taxon>
    </lineage>
</organism>
<evidence type="ECO:0000313" key="2">
    <source>
        <dbReference type="RefSeq" id="XP_065650477.1"/>
    </source>
</evidence>
<evidence type="ECO:0000313" key="1">
    <source>
        <dbReference type="Proteomes" id="UP001652625"/>
    </source>
</evidence>
<accession>A0ABM4BN05</accession>